<dbReference type="PANTHER" id="PTHR48039">
    <property type="entry name" value="RNA-BINDING MOTIF PROTEIN 14B"/>
    <property type="match status" value="1"/>
</dbReference>
<evidence type="ECO:0000256" key="5">
    <source>
        <dbReference type="ARBA" id="ARBA00023242"/>
    </source>
</evidence>
<dbReference type="CDD" id="cd12571">
    <property type="entry name" value="RRM6_RBM19"/>
    <property type="match status" value="1"/>
</dbReference>
<dbReference type="Proteomes" id="UP000079169">
    <property type="component" value="Unplaced"/>
</dbReference>
<comment type="subcellular location">
    <subcellularLocation>
        <location evidence="1">Nucleus</location>
    </subcellularLocation>
</comment>
<evidence type="ECO:0000256" key="3">
    <source>
        <dbReference type="ARBA" id="ARBA00022737"/>
    </source>
</evidence>
<feature type="domain" description="RRM" evidence="8">
    <location>
        <begin position="679"/>
        <end position="759"/>
    </location>
</feature>
<feature type="compositionally biased region" description="Basic and acidic residues" evidence="7">
    <location>
        <begin position="519"/>
        <end position="531"/>
    </location>
</feature>
<evidence type="ECO:0000259" key="8">
    <source>
        <dbReference type="PROSITE" id="PS50102"/>
    </source>
</evidence>
<dbReference type="InterPro" id="IPR034421">
    <property type="entry name" value="RBM19_RRM6"/>
</dbReference>
<dbReference type="KEGG" id="dci:103515767"/>
<evidence type="ECO:0000313" key="10">
    <source>
        <dbReference type="RefSeq" id="XP_026684167.1"/>
    </source>
</evidence>
<organism evidence="9 10">
    <name type="scientific">Diaphorina citri</name>
    <name type="common">Asian citrus psyllid</name>
    <dbReference type="NCBI Taxonomy" id="121845"/>
    <lineage>
        <taxon>Eukaryota</taxon>
        <taxon>Metazoa</taxon>
        <taxon>Ecdysozoa</taxon>
        <taxon>Arthropoda</taxon>
        <taxon>Hexapoda</taxon>
        <taxon>Insecta</taxon>
        <taxon>Pterygota</taxon>
        <taxon>Neoptera</taxon>
        <taxon>Paraneoptera</taxon>
        <taxon>Hemiptera</taxon>
        <taxon>Sternorrhyncha</taxon>
        <taxon>Psylloidea</taxon>
        <taxon>Psyllidae</taxon>
        <taxon>Diaphorininae</taxon>
        <taxon>Diaphorina</taxon>
    </lineage>
</organism>
<dbReference type="InterPro" id="IPR012677">
    <property type="entry name" value="Nucleotide-bd_a/b_plait_sf"/>
</dbReference>
<dbReference type="PANTHER" id="PTHR48039:SF5">
    <property type="entry name" value="RNA-BINDING PROTEIN 28"/>
    <property type="match status" value="1"/>
</dbReference>
<dbReference type="PaxDb" id="121845-A0A3Q0J6R8"/>
<dbReference type="Gene3D" id="3.30.70.330">
    <property type="match status" value="6"/>
</dbReference>
<proteinExistence type="inferred from homology"/>
<accession>A0A3Q0J6R8</accession>
<dbReference type="InterPro" id="IPR034423">
    <property type="entry name" value="RBM19_RRM5"/>
</dbReference>
<evidence type="ECO:0000256" key="7">
    <source>
        <dbReference type="SAM" id="MobiDB-lite"/>
    </source>
</evidence>
<dbReference type="InterPro" id="IPR000504">
    <property type="entry name" value="RRM_dom"/>
</dbReference>
<evidence type="ECO:0000256" key="1">
    <source>
        <dbReference type="ARBA" id="ARBA00004123"/>
    </source>
</evidence>
<dbReference type="PROSITE" id="PS50102">
    <property type="entry name" value="RRM"/>
    <property type="match status" value="6"/>
</dbReference>
<dbReference type="GO" id="GO:0005730">
    <property type="term" value="C:nucleolus"/>
    <property type="evidence" value="ECO:0007669"/>
    <property type="project" value="TreeGrafter"/>
</dbReference>
<keyword evidence="9" id="KW-1185">Reference proteome</keyword>
<dbReference type="FunFam" id="3.30.70.330:FF:000738">
    <property type="entry name" value="RNA-binding motif protein 19"/>
    <property type="match status" value="1"/>
</dbReference>
<feature type="compositionally biased region" description="Acidic residues" evidence="7">
    <location>
        <begin position="171"/>
        <end position="180"/>
    </location>
</feature>
<feature type="region of interest" description="Disordered" evidence="7">
    <location>
        <begin position="104"/>
        <end position="131"/>
    </location>
</feature>
<feature type="compositionally biased region" description="Acidic residues" evidence="7">
    <location>
        <begin position="547"/>
        <end position="572"/>
    </location>
</feature>
<keyword evidence="5" id="KW-0539">Nucleus</keyword>
<feature type="domain" description="RRM" evidence="8">
    <location>
        <begin position="2"/>
        <end position="79"/>
    </location>
</feature>
<protein>
    <submittedName>
        <fullName evidence="10">Probable RNA-binding protein 19</fullName>
    </submittedName>
</protein>
<dbReference type="InterPro" id="IPR035979">
    <property type="entry name" value="RBD_domain_sf"/>
</dbReference>
<feature type="domain" description="RRM" evidence="8">
    <location>
        <begin position="337"/>
        <end position="415"/>
    </location>
</feature>
<dbReference type="GO" id="GO:0003729">
    <property type="term" value="F:mRNA binding"/>
    <property type="evidence" value="ECO:0007669"/>
    <property type="project" value="TreeGrafter"/>
</dbReference>
<dbReference type="CDD" id="cd12318">
    <property type="entry name" value="RRM5_RBM19_like"/>
    <property type="match status" value="1"/>
</dbReference>
<evidence type="ECO:0000256" key="6">
    <source>
        <dbReference type="PROSITE-ProRule" id="PRU00176"/>
    </source>
</evidence>
<dbReference type="SUPFAM" id="SSF54928">
    <property type="entry name" value="RNA-binding domain, RBD"/>
    <property type="match status" value="5"/>
</dbReference>
<dbReference type="FunFam" id="3.30.70.330:FF:000277">
    <property type="entry name" value="RNA binding motif protein 19"/>
    <property type="match status" value="1"/>
</dbReference>
<feature type="region of interest" description="Disordered" evidence="7">
    <location>
        <begin position="161"/>
        <end position="187"/>
    </location>
</feature>
<dbReference type="GeneID" id="103515767"/>
<dbReference type="Pfam" id="PF00076">
    <property type="entry name" value="RRM_1"/>
    <property type="match status" value="6"/>
</dbReference>
<keyword evidence="4 6" id="KW-0694">RNA-binding</keyword>
<keyword evidence="3" id="KW-0677">Repeat</keyword>
<reference evidence="10" key="1">
    <citation type="submission" date="2025-08" db="UniProtKB">
        <authorList>
            <consortium name="RefSeq"/>
        </authorList>
    </citation>
    <scope>IDENTIFICATION</scope>
</reference>
<evidence type="ECO:0000313" key="9">
    <source>
        <dbReference type="Proteomes" id="UP000079169"/>
    </source>
</evidence>
<dbReference type="RefSeq" id="XP_026684167.1">
    <property type="nucleotide sequence ID" value="XM_026828366.1"/>
</dbReference>
<feature type="region of interest" description="Disordered" evidence="7">
    <location>
        <begin position="199"/>
        <end position="219"/>
    </location>
</feature>
<feature type="domain" description="RRM" evidence="8">
    <location>
        <begin position="225"/>
        <end position="294"/>
    </location>
</feature>
<evidence type="ECO:0000256" key="2">
    <source>
        <dbReference type="ARBA" id="ARBA00008033"/>
    </source>
</evidence>
<comment type="similarity">
    <text evidence="2">Belongs to the RRM MRD1 family.</text>
</comment>
<feature type="compositionally biased region" description="Basic and acidic residues" evidence="7">
    <location>
        <begin position="109"/>
        <end position="121"/>
    </location>
</feature>
<dbReference type="STRING" id="121845.A0A3Q0J6R8"/>
<name>A0A3Q0J6R8_DIACI</name>
<dbReference type="InterPro" id="IPR051945">
    <property type="entry name" value="RRM_MRD1_RNA_proc_ribogen"/>
</dbReference>
<sequence length="790" mass="90004">MSRIVVKNLPRTITQEQLKAKFEEKGTVTDVQLKYTTEGKFRRFAFIGYHREDQAQAALDYFNNTYVFSSRIKVEKCSNLGDTTKPKSWSKYAPDSSAYQKLHNIAPKQDLKPEHTKDSKPGKKSKSKTVDPLLNELVEKHKDDPTFSDFLQLHGKDVSKLLPLSNKDGEEKEEENEDESNNQIAHADISDMEYLKLKTKSKDTAPSDPSVPPVSKAPVHKRQYHTIVVKNLPAGVKKKDLKAYFKPLPLASVRTTFLGMAYIGFKDEKNCNKALNKNKSFWKGKQLNIYKYSKDNSAKYSGAADDNNNASMENIKAKHWKSQEDSVQFAEDIAESGRIFVRNLSYTVTEDDLTKLFEKYGPLAEVILPIDKETDKTKGFALVTFLMPEHATQAYQHLDGTVFLGRMLHLIPGKPKENEGNVVLCSQLDAFNQVVEARSKRIILVKNLPYRTLPTDLKALFEPFGDLGRVLVPPYGITGLVEFLQKNQAKAAFNSLAYTKFKEVPLYLEWAPEGVFAEAKEKSKGKEKEKNEEEGEEGEEEKKENTAEEDNQQGVPEVEENVEEDEEREPEPDTTLYIKNLNFNSTEDSIRRHFKKCGPIASVTVARKKDPKSPGQFLSMGYGFVQFYTRESLNQALKVLQNSSLDEHQIELKRSNRNLESEATTVKRKSSNVAKQTGSKILVRNIPFQAKQSEVEELFKAFGELKFVRLPKKMVGSGLHRGFGFVEFITKNEAKRAMKALCQSTHLYGRRLVLEWAEEADNVEDIRKRTNRYFGTGKKYGDFDNFIFYS</sequence>
<dbReference type="SMART" id="SM00360">
    <property type="entry name" value="RRM"/>
    <property type="match status" value="6"/>
</dbReference>
<feature type="region of interest" description="Disordered" evidence="7">
    <location>
        <begin position="519"/>
        <end position="579"/>
    </location>
</feature>
<evidence type="ECO:0000256" key="4">
    <source>
        <dbReference type="ARBA" id="ARBA00022884"/>
    </source>
</evidence>
<feature type="domain" description="RRM" evidence="8">
    <location>
        <begin position="441"/>
        <end position="513"/>
    </location>
</feature>
<feature type="domain" description="RRM" evidence="8">
    <location>
        <begin position="574"/>
        <end position="657"/>
    </location>
</feature>
<gene>
    <name evidence="10" type="primary">LOC103515767</name>
</gene>
<dbReference type="AlphaFoldDB" id="A0A3Q0J6R8"/>